<name>A0ABW5YPB6_9FLAO</name>
<evidence type="ECO:0000313" key="2">
    <source>
        <dbReference type="Proteomes" id="UP001597534"/>
    </source>
</evidence>
<dbReference type="EMBL" id="JBHUPC010000020">
    <property type="protein sequence ID" value="MFD2892889.1"/>
    <property type="molecule type" value="Genomic_DNA"/>
</dbReference>
<organism evidence="1 2">
    <name type="scientific">Flavobacterium chuncheonense</name>
    <dbReference type="NCBI Taxonomy" id="2026653"/>
    <lineage>
        <taxon>Bacteria</taxon>
        <taxon>Pseudomonadati</taxon>
        <taxon>Bacteroidota</taxon>
        <taxon>Flavobacteriia</taxon>
        <taxon>Flavobacteriales</taxon>
        <taxon>Flavobacteriaceae</taxon>
        <taxon>Flavobacterium</taxon>
    </lineage>
</organism>
<gene>
    <name evidence="1" type="ORF">ACFS5J_12785</name>
</gene>
<dbReference type="RefSeq" id="WP_379812620.1">
    <property type="nucleotide sequence ID" value="NZ_JBHUPC010000020.1"/>
</dbReference>
<keyword evidence="2" id="KW-1185">Reference proteome</keyword>
<reference evidence="2" key="1">
    <citation type="journal article" date="2019" name="Int. J. Syst. Evol. Microbiol.">
        <title>The Global Catalogue of Microorganisms (GCM) 10K type strain sequencing project: providing services to taxonomists for standard genome sequencing and annotation.</title>
        <authorList>
            <consortium name="The Broad Institute Genomics Platform"/>
            <consortium name="The Broad Institute Genome Sequencing Center for Infectious Disease"/>
            <person name="Wu L."/>
            <person name="Ma J."/>
        </authorList>
    </citation>
    <scope>NUCLEOTIDE SEQUENCE [LARGE SCALE GENOMIC DNA]</scope>
    <source>
        <strain evidence="2">KCTC 22671</strain>
    </source>
</reference>
<evidence type="ECO:0000313" key="1">
    <source>
        <dbReference type="EMBL" id="MFD2892889.1"/>
    </source>
</evidence>
<proteinExistence type="predicted"/>
<dbReference type="Proteomes" id="UP001597534">
    <property type="component" value="Unassembled WGS sequence"/>
</dbReference>
<accession>A0ABW5YPB6</accession>
<sequence length="315" mass="37297">MRIAVISFDYWGYDEKITTELLNQGHEAIHVKLSDFTYRYKNKTEKIINFISKTFLGKNVKKIKAEEFILSTLKSSSKFDYILVINPERISKKTHLKIKKFSNKYIAYLYDSLKRHNAKNLLYGVFDKIYSFDKKDVKEYQLAFLPNYIHLPKNRNNTKSKRCVFSISSIDERLETYNTIAQKLSDLQISFKFLFFDKKLNANLHPEAIFTTEKLSQDDIMKEISDSDIILDIVRENQIGLSFRIFDALALGKKIITTNKDIKNYDFYIPQNILIIDKNNIVIDTHFFKTEYQQIPDTIYEKYTLRNWIKTIFNG</sequence>
<comment type="caution">
    <text evidence="1">The sequence shown here is derived from an EMBL/GenBank/DDBJ whole genome shotgun (WGS) entry which is preliminary data.</text>
</comment>
<protein>
    <submittedName>
        <fullName evidence="1">Uncharacterized protein</fullName>
    </submittedName>
</protein>